<comment type="caution">
    <text evidence="3">The sequence shown here is derived from an EMBL/GenBank/DDBJ whole genome shotgun (WGS) entry which is preliminary data.</text>
</comment>
<feature type="compositionally biased region" description="Polar residues" evidence="1">
    <location>
        <begin position="1"/>
        <end position="15"/>
    </location>
</feature>
<sequence>MGVQRPWSSMPSQPKTMPDRSTAARKPLFAKRVQGTVQEWKGFYGWVVPLQSIKSPLPGQQNGGRIYLQKKDLRRQSSVPAVGALVEFSVYSDRQGLGAGDCCEVPSSPAEEADSPAAGAARSADAGEEDLPEGWKRVWSDDDSEWYYWNSDKKESSWTHPNAAEEDGNDEPLPEGWERIFDS</sequence>
<feature type="region of interest" description="Disordered" evidence="1">
    <location>
        <begin position="102"/>
        <end position="137"/>
    </location>
</feature>
<dbReference type="EMBL" id="CAJNNV010031580">
    <property type="protein sequence ID" value="CAE8636946.1"/>
    <property type="molecule type" value="Genomic_DNA"/>
</dbReference>
<feature type="region of interest" description="Disordered" evidence="1">
    <location>
        <begin position="1"/>
        <end position="25"/>
    </location>
</feature>
<dbReference type="Gene3D" id="2.20.70.10">
    <property type="match status" value="1"/>
</dbReference>
<keyword evidence="4" id="KW-1185">Reference proteome</keyword>
<evidence type="ECO:0000256" key="1">
    <source>
        <dbReference type="SAM" id="MobiDB-lite"/>
    </source>
</evidence>
<dbReference type="InterPro" id="IPR001202">
    <property type="entry name" value="WW_dom"/>
</dbReference>
<evidence type="ECO:0000313" key="4">
    <source>
        <dbReference type="Proteomes" id="UP000654075"/>
    </source>
</evidence>
<feature type="compositionally biased region" description="Acidic residues" evidence="1">
    <location>
        <begin position="164"/>
        <end position="173"/>
    </location>
</feature>
<accession>A0A813HH70</accession>
<dbReference type="InterPro" id="IPR036020">
    <property type="entry name" value="WW_dom_sf"/>
</dbReference>
<feature type="region of interest" description="Disordered" evidence="1">
    <location>
        <begin position="153"/>
        <end position="183"/>
    </location>
</feature>
<proteinExistence type="predicted"/>
<dbReference type="PROSITE" id="PS50020">
    <property type="entry name" value="WW_DOMAIN_2"/>
    <property type="match status" value="1"/>
</dbReference>
<reference evidence="3" key="1">
    <citation type="submission" date="2021-02" db="EMBL/GenBank/DDBJ databases">
        <authorList>
            <person name="Dougan E. K."/>
            <person name="Rhodes N."/>
            <person name="Thang M."/>
            <person name="Chan C."/>
        </authorList>
    </citation>
    <scope>NUCLEOTIDE SEQUENCE</scope>
</reference>
<dbReference type="PROSITE" id="PS01159">
    <property type="entry name" value="WW_DOMAIN_1"/>
    <property type="match status" value="1"/>
</dbReference>
<dbReference type="CDD" id="cd00201">
    <property type="entry name" value="WW"/>
    <property type="match status" value="1"/>
</dbReference>
<dbReference type="OrthoDB" id="2530521at2759"/>
<dbReference type="SUPFAM" id="SSF51045">
    <property type="entry name" value="WW domain"/>
    <property type="match status" value="1"/>
</dbReference>
<dbReference type="SMART" id="SM00456">
    <property type="entry name" value="WW"/>
    <property type="match status" value="1"/>
</dbReference>
<dbReference type="Proteomes" id="UP000654075">
    <property type="component" value="Unassembled WGS sequence"/>
</dbReference>
<feature type="domain" description="WW" evidence="2">
    <location>
        <begin position="129"/>
        <end position="163"/>
    </location>
</feature>
<feature type="non-terminal residue" evidence="3">
    <location>
        <position position="1"/>
    </location>
</feature>
<gene>
    <name evidence="3" type="ORF">PGLA1383_LOCUS52349</name>
</gene>
<feature type="compositionally biased region" description="Low complexity" evidence="1">
    <location>
        <begin position="106"/>
        <end position="124"/>
    </location>
</feature>
<evidence type="ECO:0000313" key="3">
    <source>
        <dbReference type="EMBL" id="CAE8636946.1"/>
    </source>
</evidence>
<feature type="non-terminal residue" evidence="3">
    <location>
        <position position="183"/>
    </location>
</feature>
<name>A0A813HH70_POLGL</name>
<dbReference type="AlphaFoldDB" id="A0A813HH70"/>
<protein>
    <recommendedName>
        <fullName evidence="2">WW domain-containing protein</fullName>
    </recommendedName>
</protein>
<organism evidence="3 4">
    <name type="scientific">Polarella glacialis</name>
    <name type="common">Dinoflagellate</name>
    <dbReference type="NCBI Taxonomy" id="89957"/>
    <lineage>
        <taxon>Eukaryota</taxon>
        <taxon>Sar</taxon>
        <taxon>Alveolata</taxon>
        <taxon>Dinophyceae</taxon>
        <taxon>Suessiales</taxon>
        <taxon>Suessiaceae</taxon>
        <taxon>Polarella</taxon>
    </lineage>
</organism>
<evidence type="ECO:0000259" key="2">
    <source>
        <dbReference type="PROSITE" id="PS50020"/>
    </source>
</evidence>
<dbReference type="Pfam" id="PF00397">
    <property type="entry name" value="WW"/>
    <property type="match status" value="1"/>
</dbReference>